<dbReference type="EMBL" id="JANBPK010000846">
    <property type="protein sequence ID" value="KAJ2930260.1"/>
    <property type="molecule type" value="Genomic_DNA"/>
</dbReference>
<evidence type="ECO:0000256" key="2">
    <source>
        <dbReference type="ARBA" id="ARBA00005179"/>
    </source>
</evidence>
<feature type="transmembrane region" description="Helical" evidence="10">
    <location>
        <begin position="449"/>
        <end position="468"/>
    </location>
</feature>
<dbReference type="Proteomes" id="UP001140091">
    <property type="component" value="Unassembled WGS sequence"/>
</dbReference>
<dbReference type="InterPro" id="IPR002401">
    <property type="entry name" value="Cyt_P450_E_grp-I"/>
</dbReference>
<name>A0A9W8MFP7_9AGAR</name>
<keyword evidence="7 9" id="KW-0408">Iron</keyword>
<gene>
    <name evidence="11" type="ORF">H1R20_g6801</name>
</gene>
<evidence type="ECO:0000256" key="5">
    <source>
        <dbReference type="ARBA" id="ARBA00022723"/>
    </source>
</evidence>
<dbReference type="InterPro" id="IPR017972">
    <property type="entry name" value="Cyt_P450_CS"/>
</dbReference>
<feature type="binding site" description="axial binding residue" evidence="9">
    <location>
        <position position="445"/>
    </location>
    <ligand>
        <name>heme</name>
        <dbReference type="ChEBI" id="CHEBI:30413"/>
    </ligand>
    <ligandPart>
        <name>Fe</name>
        <dbReference type="ChEBI" id="CHEBI:18248"/>
    </ligandPart>
</feature>
<feature type="transmembrane region" description="Helical" evidence="10">
    <location>
        <begin position="480"/>
        <end position="502"/>
    </location>
</feature>
<dbReference type="OrthoDB" id="2789670at2759"/>
<evidence type="ECO:0000313" key="12">
    <source>
        <dbReference type="Proteomes" id="UP001140091"/>
    </source>
</evidence>
<evidence type="ECO:0000256" key="9">
    <source>
        <dbReference type="PIRSR" id="PIRSR602401-1"/>
    </source>
</evidence>
<dbReference type="AlphaFoldDB" id="A0A9W8MFP7"/>
<keyword evidence="6" id="KW-0560">Oxidoreductase</keyword>
<evidence type="ECO:0000256" key="6">
    <source>
        <dbReference type="ARBA" id="ARBA00023002"/>
    </source>
</evidence>
<dbReference type="GO" id="GO:0016705">
    <property type="term" value="F:oxidoreductase activity, acting on paired donors, with incorporation or reduction of molecular oxygen"/>
    <property type="evidence" value="ECO:0007669"/>
    <property type="project" value="InterPro"/>
</dbReference>
<dbReference type="Pfam" id="PF00067">
    <property type="entry name" value="p450"/>
    <property type="match status" value="2"/>
</dbReference>
<reference evidence="11" key="1">
    <citation type="submission" date="2022-06" db="EMBL/GenBank/DDBJ databases">
        <title>Genome Sequence of Candolleomyces eurysporus.</title>
        <authorList>
            <person name="Buettner E."/>
        </authorList>
    </citation>
    <scope>NUCLEOTIDE SEQUENCE</scope>
    <source>
        <strain evidence="11">VTCC 930004</strain>
    </source>
</reference>
<keyword evidence="5 9" id="KW-0479">Metal-binding</keyword>
<dbReference type="PANTHER" id="PTHR46300">
    <property type="entry name" value="P450, PUTATIVE (EUROFUNG)-RELATED-RELATED"/>
    <property type="match status" value="1"/>
</dbReference>
<dbReference type="PRINTS" id="PR00463">
    <property type="entry name" value="EP450I"/>
</dbReference>
<keyword evidence="4 9" id="KW-0349">Heme</keyword>
<evidence type="ECO:0000256" key="4">
    <source>
        <dbReference type="ARBA" id="ARBA00022617"/>
    </source>
</evidence>
<proteinExistence type="inferred from homology"/>
<dbReference type="GO" id="GO:0005506">
    <property type="term" value="F:iron ion binding"/>
    <property type="evidence" value="ECO:0007669"/>
    <property type="project" value="InterPro"/>
</dbReference>
<evidence type="ECO:0000313" key="11">
    <source>
        <dbReference type="EMBL" id="KAJ2930260.1"/>
    </source>
</evidence>
<feature type="non-terminal residue" evidence="11">
    <location>
        <position position="956"/>
    </location>
</feature>
<keyword evidence="10" id="KW-0472">Membrane</keyword>
<keyword evidence="8" id="KW-0503">Monooxygenase</keyword>
<protein>
    <recommendedName>
        <fullName evidence="13">Cytochrome P450</fullName>
    </recommendedName>
</protein>
<dbReference type="InterPro" id="IPR001128">
    <property type="entry name" value="Cyt_P450"/>
</dbReference>
<dbReference type="GO" id="GO:0004497">
    <property type="term" value="F:monooxygenase activity"/>
    <property type="evidence" value="ECO:0007669"/>
    <property type="project" value="UniProtKB-KW"/>
</dbReference>
<dbReference type="Gene3D" id="1.10.630.10">
    <property type="entry name" value="Cytochrome P450"/>
    <property type="match status" value="3"/>
</dbReference>
<dbReference type="CDD" id="cd11065">
    <property type="entry name" value="CYP64-like"/>
    <property type="match status" value="2"/>
</dbReference>
<evidence type="ECO:0000256" key="3">
    <source>
        <dbReference type="ARBA" id="ARBA00010617"/>
    </source>
</evidence>
<keyword evidence="10" id="KW-1133">Transmembrane helix</keyword>
<organism evidence="11 12">
    <name type="scientific">Candolleomyces eurysporus</name>
    <dbReference type="NCBI Taxonomy" id="2828524"/>
    <lineage>
        <taxon>Eukaryota</taxon>
        <taxon>Fungi</taxon>
        <taxon>Dikarya</taxon>
        <taxon>Basidiomycota</taxon>
        <taxon>Agaricomycotina</taxon>
        <taxon>Agaricomycetes</taxon>
        <taxon>Agaricomycetidae</taxon>
        <taxon>Agaricales</taxon>
        <taxon>Agaricineae</taxon>
        <taxon>Psathyrellaceae</taxon>
        <taxon>Candolleomyces</taxon>
    </lineage>
</organism>
<dbReference type="PROSITE" id="PS00086">
    <property type="entry name" value="CYTOCHROME_P450"/>
    <property type="match status" value="2"/>
</dbReference>
<dbReference type="InterPro" id="IPR050364">
    <property type="entry name" value="Cytochrome_P450_fung"/>
</dbReference>
<keyword evidence="10" id="KW-0812">Transmembrane</keyword>
<dbReference type="SUPFAM" id="SSF48264">
    <property type="entry name" value="Cytochrome P450"/>
    <property type="match status" value="2"/>
</dbReference>
<evidence type="ECO:0008006" key="13">
    <source>
        <dbReference type="Google" id="ProtNLM"/>
    </source>
</evidence>
<accession>A0A9W8MFP7</accession>
<evidence type="ECO:0000256" key="10">
    <source>
        <dbReference type="SAM" id="Phobius"/>
    </source>
</evidence>
<dbReference type="GO" id="GO:0020037">
    <property type="term" value="F:heme binding"/>
    <property type="evidence" value="ECO:0007669"/>
    <property type="project" value="InterPro"/>
</dbReference>
<evidence type="ECO:0000256" key="8">
    <source>
        <dbReference type="ARBA" id="ARBA00023033"/>
    </source>
</evidence>
<evidence type="ECO:0000256" key="7">
    <source>
        <dbReference type="ARBA" id="ARBA00023004"/>
    </source>
</evidence>
<keyword evidence="12" id="KW-1185">Reference proteome</keyword>
<sequence>MGTYINSFAILAIGALLYAINRRRKPSLPLPPGPKGLPLVGNLFQVPSEFEWIKYHEWSTELKTGILHLQMAGTHIIVLDNYEVAMDLLESRSSIYSGRPRLVMMIELMGWGFNFGFVDYGDFWRKHRRLAHQSLQATAIKQYRPHLALATRKLLKHLLDDRDDGKLIPHLRQLTAETILSVAYGIQVQEENDPYVELAEAANQGAIIATVPGRFLVEAIPILKYVPAWFPGASFKRKAREWYKLTRMMVEVPYADAKKRIESGNSAVSVLLTNLQKIEAGVKDDAFTEDVLRNTVGALYAAGSDTTVSAMVTCILGLLEHPEILKRAQEQIDAVVKPGHLPDLDDEPSLPYVTAIAKEALRWRDVLPLGVPHALSADDEYKGYRLPAGAIILANGWAMLHDESIYANPFEFNPDRFIDPETGKIDYSRARDPEHACFGFGRRICPGRFMAFESLWLGIASLIATFNIEKPKEKVTLSSVCSMGTYIDFLAILATGALLYTINRRRKASLPLPPGPKGLPLVGNLFQIPAELQWMKYHEWSTELNTDILHLQATRKLLKRLLDDREDGNLIPHLRQLTAETILSVAYGMQIQEENDPYIKLSEDGNRGSIIAAVPGRFFVEFIPILKYVPAWFPGASFKRKAREWYKMTRAMVEVPYADAKGRIVGIIYFSPLASGVSSTYIAFSQQSGDSTVSILRTNLQKIEAGEQDDALTEDVLRNTLAVLYAGGSDTSVSTMTSCVLALLEHPEILKKAQMQIDSVVKPGHLPDLDDEPSLPYITAIVKEALRWRDVAPFGVPHALSTEDEYNGYRLPAGAIIIANQWAMLHDENVYADPFEFNPDRFINPETGKIDYSRARDPAHACFGFGRRICPGRFIAFESMWLTIASLIATFDIEKAKEKVTLPSGEEVERTVELTHEYEAALVVMAKPFRCVFKPRSEAKAELVRASALQDQDSLH</sequence>
<evidence type="ECO:0000256" key="1">
    <source>
        <dbReference type="ARBA" id="ARBA00001971"/>
    </source>
</evidence>
<dbReference type="PANTHER" id="PTHR46300:SF7">
    <property type="entry name" value="P450, PUTATIVE (EUROFUNG)-RELATED"/>
    <property type="match status" value="1"/>
</dbReference>
<comment type="similarity">
    <text evidence="3">Belongs to the cytochrome P450 family.</text>
</comment>
<dbReference type="InterPro" id="IPR036396">
    <property type="entry name" value="Cyt_P450_sf"/>
</dbReference>
<comment type="pathway">
    <text evidence="2">Secondary metabolite biosynthesis.</text>
</comment>
<comment type="cofactor">
    <cofactor evidence="1 9">
        <name>heme</name>
        <dbReference type="ChEBI" id="CHEBI:30413"/>
    </cofactor>
</comment>
<comment type="caution">
    <text evidence="11">The sequence shown here is derived from an EMBL/GenBank/DDBJ whole genome shotgun (WGS) entry which is preliminary data.</text>
</comment>